<keyword evidence="2" id="KW-0472">Membrane</keyword>
<comment type="similarity">
    <text evidence="1">Belongs to the membrane fusion protein (MFP) (TC 8.A.1) family.</text>
</comment>
<dbReference type="EMBL" id="SLUI01000007">
    <property type="protein sequence ID" value="TCL36756.1"/>
    <property type="molecule type" value="Genomic_DNA"/>
</dbReference>
<feature type="domain" description="Multidrug resistance protein MdtA-like C-terminal permuted SH3" evidence="3">
    <location>
        <begin position="298"/>
        <end position="354"/>
    </location>
</feature>
<organism evidence="4 5">
    <name type="scientific">Anaerospora hongkongensis</name>
    <dbReference type="NCBI Taxonomy" id="244830"/>
    <lineage>
        <taxon>Bacteria</taxon>
        <taxon>Bacillati</taxon>
        <taxon>Bacillota</taxon>
        <taxon>Negativicutes</taxon>
        <taxon>Selenomonadales</taxon>
        <taxon>Sporomusaceae</taxon>
        <taxon>Anaerospora</taxon>
    </lineage>
</organism>
<evidence type="ECO:0000259" key="3">
    <source>
        <dbReference type="Pfam" id="PF25967"/>
    </source>
</evidence>
<dbReference type="InterPro" id="IPR058627">
    <property type="entry name" value="MdtA-like_C"/>
</dbReference>
<dbReference type="Gene3D" id="1.10.287.470">
    <property type="entry name" value="Helix hairpin bin"/>
    <property type="match status" value="1"/>
</dbReference>
<reference evidence="4 5" key="1">
    <citation type="submission" date="2019-03" db="EMBL/GenBank/DDBJ databases">
        <title>Genomic Encyclopedia of Type Strains, Phase IV (KMG-IV): sequencing the most valuable type-strain genomes for metagenomic binning, comparative biology and taxonomic classification.</title>
        <authorList>
            <person name="Goeker M."/>
        </authorList>
    </citation>
    <scope>NUCLEOTIDE SEQUENCE [LARGE SCALE GENOMIC DNA]</scope>
    <source>
        <strain evidence="4 5">DSM 15969</strain>
    </source>
</reference>
<dbReference type="PANTHER" id="PTHR30469:SF15">
    <property type="entry name" value="HLYD FAMILY OF SECRETION PROTEINS"/>
    <property type="match status" value="1"/>
</dbReference>
<dbReference type="NCBIfam" id="TIGR01730">
    <property type="entry name" value="RND_mfp"/>
    <property type="match status" value="1"/>
</dbReference>
<dbReference type="RefSeq" id="WP_132080153.1">
    <property type="nucleotide sequence ID" value="NZ_SLUI01000007.1"/>
</dbReference>
<dbReference type="Gene3D" id="2.40.420.20">
    <property type="match status" value="1"/>
</dbReference>
<evidence type="ECO:0000313" key="4">
    <source>
        <dbReference type="EMBL" id="TCL36756.1"/>
    </source>
</evidence>
<dbReference type="OrthoDB" id="1675766at2"/>
<dbReference type="Pfam" id="PF25967">
    <property type="entry name" value="RND-MFP_C"/>
    <property type="match status" value="1"/>
</dbReference>
<dbReference type="InterPro" id="IPR006143">
    <property type="entry name" value="RND_pump_MFP"/>
</dbReference>
<gene>
    <name evidence="4" type="ORF">EV210_10718</name>
</gene>
<dbReference type="GO" id="GO:0015562">
    <property type="term" value="F:efflux transmembrane transporter activity"/>
    <property type="evidence" value="ECO:0007669"/>
    <property type="project" value="TreeGrafter"/>
</dbReference>
<dbReference type="Gene3D" id="2.40.50.100">
    <property type="match status" value="1"/>
</dbReference>
<accession>A0A4R1PWC6</accession>
<protein>
    <submittedName>
        <fullName evidence="4">RND family efflux transporter MFP subunit</fullName>
    </submittedName>
</protein>
<feature type="transmembrane region" description="Helical" evidence="2">
    <location>
        <begin position="12"/>
        <end position="30"/>
    </location>
</feature>
<keyword evidence="2" id="KW-1133">Transmembrane helix</keyword>
<keyword evidence="5" id="KW-1185">Reference proteome</keyword>
<evidence type="ECO:0000256" key="1">
    <source>
        <dbReference type="ARBA" id="ARBA00009477"/>
    </source>
</evidence>
<keyword evidence="2" id="KW-0812">Transmembrane</keyword>
<dbReference type="Proteomes" id="UP000295063">
    <property type="component" value="Unassembled WGS sequence"/>
</dbReference>
<sequence length="366" mass="38144">MQGSIQQYRKLIIGITVLVLAGCLISAIHFTQQRMNQRTPVTVTAAPVSTVNKPLFIERKGSAVYATKVPVYSEGTGQVTEVYVQAGQAVKAGEPLMKLELSGDGAAAAPGSQVADTTVSKEIYENALKEYNRYQKLYEIGGIARKQLEAAETRLQAAQAGIESQQGSPIAGTVASGPVTVQAPIDGIITGSVAVAGSAISSGQELMALGSGQDVEVVLPLEQSELYIVQLGAQAVIQAGEQQLAGQVASIYPEVKDKQIAAFMAQLKLLQSPANSLTPGTAASVRIATGQEAAVAALPAAALLQDEKGAYYVFLAVEGKAVSQQITIGEVIGEQVEITTPLPQDSLVITSNIDQLKQGDSVIVAQ</sequence>
<dbReference type="SUPFAM" id="SSF111369">
    <property type="entry name" value="HlyD-like secretion proteins"/>
    <property type="match status" value="1"/>
</dbReference>
<dbReference type="PANTHER" id="PTHR30469">
    <property type="entry name" value="MULTIDRUG RESISTANCE PROTEIN MDTA"/>
    <property type="match status" value="1"/>
</dbReference>
<dbReference type="AlphaFoldDB" id="A0A4R1PWC6"/>
<evidence type="ECO:0000256" key="2">
    <source>
        <dbReference type="SAM" id="Phobius"/>
    </source>
</evidence>
<comment type="caution">
    <text evidence="4">The sequence shown here is derived from an EMBL/GenBank/DDBJ whole genome shotgun (WGS) entry which is preliminary data.</text>
</comment>
<evidence type="ECO:0000313" key="5">
    <source>
        <dbReference type="Proteomes" id="UP000295063"/>
    </source>
</evidence>
<name>A0A4R1PWC6_9FIRM</name>
<dbReference type="GO" id="GO:1990281">
    <property type="term" value="C:efflux pump complex"/>
    <property type="evidence" value="ECO:0007669"/>
    <property type="project" value="TreeGrafter"/>
</dbReference>
<proteinExistence type="inferred from homology"/>